<evidence type="ECO:0000256" key="2">
    <source>
        <dbReference type="ARBA" id="ARBA00023034"/>
    </source>
</evidence>
<feature type="compositionally biased region" description="Acidic residues" evidence="4">
    <location>
        <begin position="499"/>
        <end position="512"/>
    </location>
</feature>
<feature type="domain" description="Uso1/p115-like vesicle tethering protein C-terminal" evidence="6">
    <location>
        <begin position="383"/>
        <end position="510"/>
    </location>
</feature>
<evidence type="ECO:0000259" key="5">
    <source>
        <dbReference type="Pfam" id="PF04869"/>
    </source>
</evidence>
<organism evidence="7">
    <name type="scientific">Soboliphyme baturini</name>
    <dbReference type="NCBI Taxonomy" id="241478"/>
    <lineage>
        <taxon>Eukaryota</taxon>
        <taxon>Metazoa</taxon>
        <taxon>Ecdysozoa</taxon>
        <taxon>Nematoda</taxon>
        <taxon>Enoplea</taxon>
        <taxon>Dorylaimia</taxon>
        <taxon>Dioctophymatida</taxon>
        <taxon>Dioctophymatoidea</taxon>
        <taxon>Soboliphymatidae</taxon>
        <taxon>Soboliphyme</taxon>
    </lineage>
</organism>
<evidence type="ECO:0000313" key="7">
    <source>
        <dbReference type="WBParaSite" id="SBAD_0000745601-mRNA-1"/>
    </source>
</evidence>
<dbReference type="PANTHER" id="PTHR10013">
    <property type="entry name" value="GENERAL VESICULAR TRANSPORT FACTOR P115"/>
    <property type="match status" value="1"/>
</dbReference>
<keyword evidence="2" id="KW-0333">Golgi apparatus</keyword>
<reference evidence="7" key="1">
    <citation type="submission" date="2016-06" db="UniProtKB">
        <authorList>
            <consortium name="WormBaseParasite"/>
        </authorList>
    </citation>
    <scope>IDENTIFICATION</scope>
</reference>
<name>A0A183IU92_9BILA</name>
<dbReference type="GO" id="GO:0048211">
    <property type="term" value="P:Golgi vesicle docking"/>
    <property type="evidence" value="ECO:0007669"/>
    <property type="project" value="TreeGrafter"/>
</dbReference>
<proteinExistence type="predicted"/>
<accession>A0A183IU92</accession>
<protein>
    <submittedName>
        <fullName evidence="7">Uso1_p115_head domain-containing protein</fullName>
    </submittedName>
</protein>
<dbReference type="Pfam" id="PF04871">
    <property type="entry name" value="Uso1_p115_C"/>
    <property type="match status" value="1"/>
</dbReference>
<dbReference type="WBParaSite" id="SBAD_0000745601-mRNA-1">
    <property type="protein sequence ID" value="SBAD_0000745601-mRNA-1"/>
    <property type="gene ID" value="SBAD_0000745601"/>
</dbReference>
<evidence type="ECO:0000256" key="3">
    <source>
        <dbReference type="SAM" id="Coils"/>
    </source>
</evidence>
<dbReference type="Gene3D" id="1.25.10.10">
    <property type="entry name" value="Leucine-rich Repeat Variant"/>
    <property type="match status" value="1"/>
</dbReference>
<dbReference type="GO" id="GO:0005783">
    <property type="term" value="C:endoplasmic reticulum"/>
    <property type="evidence" value="ECO:0007669"/>
    <property type="project" value="TreeGrafter"/>
</dbReference>
<dbReference type="Pfam" id="PF04869">
    <property type="entry name" value="Uso1_p115_head"/>
    <property type="match status" value="1"/>
</dbReference>
<feature type="domain" description="Vesicle tethering protein Uso1/P115-like head" evidence="5">
    <location>
        <begin position="17"/>
        <end position="200"/>
    </location>
</feature>
<evidence type="ECO:0000256" key="4">
    <source>
        <dbReference type="SAM" id="MobiDB-lite"/>
    </source>
</evidence>
<dbReference type="GO" id="GO:0012507">
    <property type="term" value="C:ER to Golgi transport vesicle membrane"/>
    <property type="evidence" value="ECO:0007669"/>
    <property type="project" value="TreeGrafter"/>
</dbReference>
<dbReference type="GO" id="GO:0045056">
    <property type="term" value="P:transcytosis"/>
    <property type="evidence" value="ECO:0007669"/>
    <property type="project" value="TreeGrafter"/>
</dbReference>
<dbReference type="GO" id="GO:0006886">
    <property type="term" value="P:intracellular protein transport"/>
    <property type="evidence" value="ECO:0007669"/>
    <property type="project" value="InterPro"/>
</dbReference>
<dbReference type="InterPro" id="IPR011989">
    <property type="entry name" value="ARM-like"/>
</dbReference>
<feature type="region of interest" description="Disordered" evidence="4">
    <location>
        <begin position="493"/>
        <end position="512"/>
    </location>
</feature>
<dbReference type="GO" id="GO:0006888">
    <property type="term" value="P:endoplasmic reticulum to Golgi vesicle-mediated transport"/>
    <property type="evidence" value="ECO:0007669"/>
    <property type="project" value="TreeGrafter"/>
</dbReference>
<evidence type="ECO:0000256" key="1">
    <source>
        <dbReference type="ARBA" id="ARBA00004555"/>
    </source>
</evidence>
<sequence>LKHILVKEVTAGQLICSGLVHSDPLVVWYSSCTLLHCVLNSPKECERLLRVQLASGIGNAPLTLMEQTTSILTQSHDCQTRAAVLMFLSGWLLHCRTAVIAFLQNSYNIPFLTADASSTEGDELESIVHGLSAFVSALMQIVQNRIGVTTFVEKLERVSKSEFYAHAAQKPQPRASSPSQLMFDHEFTKLFHNFEPEVLRVLLSNESPTGGAMLNDTTSLTTKTTVNGVVSQEEEVVQRYKQLIKQQDDEITALKEKIKAMETGAIASDALADVQKELSMKCRIIDEQTKYMEDLQNYCQSLPSAAGSADEITRLKTELEATTTLLKQREAENSYYKQQCDAWQSHALCQGASSDPSGMLQTLSAEVRELESQLVFGWQAYENLNQQLSATMNENCSLKSQLEQLNATIQNLQQENSKTMVAAELEKQTREVETSTEAQDEEKKLEAAAEESKKKAETAISDLNSLRKEQEDLLMLLADQDQKLREYRSRLKTIGVEVSSDEDDVNEDSELR</sequence>
<feature type="region of interest" description="Disordered" evidence="4">
    <location>
        <begin position="428"/>
        <end position="458"/>
    </location>
</feature>
<keyword evidence="3" id="KW-0175">Coiled coil</keyword>
<dbReference type="GO" id="GO:0048280">
    <property type="term" value="P:vesicle fusion with Golgi apparatus"/>
    <property type="evidence" value="ECO:0007669"/>
    <property type="project" value="InterPro"/>
</dbReference>
<feature type="coiled-coil region" evidence="3">
    <location>
        <begin position="230"/>
        <end position="264"/>
    </location>
</feature>
<evidence type="ECO:0000259" key="6">
    <source>
        <dbReference type="Pfam" id="PF04871"/>
    </source>
</evidence>
<dbReference type="InterPro" id="IPR024095">
    <property type="entry name" value="Vesicle_P115"/>
</dbReference>
<dbReference type="PANTHER" id="PTHR10013:SF0">
    <property type="entry name" value="GENERAL VESICULAR TRANSPORT FACTOR P115"/>
    <property type="match status" value="1"/>
</dbReference>
<dbReference type="InterPro" id="IPR006953">
    <property type="entry name" value="Vesicle_Uso1_P115_head"/>
</dbReference>
<comment type="subcellular location">
    <subcellularLocation>
        <location evidence="1">Golgi apparatus</location>
    </subcellularLocation>
</comment>
<dbReference type="AlphaFoldDB" id="A0A183IU92"/>
<dbReference type="InterPro" id="IPR006955">
    <property type="entry name" value="Uso1_p115_C"/>
</dbReference>
<dbReference type="GO" id="GO:0005795">
    <property type="term" value="C:Golgi stack"/>
    <property type="evidence" value="ECO:0007669"/>
    <property type="project" value="TreeGrafter"/>
</dbReference>
<dbReference type="GO" id="GO:0000139">
    <property type="term" value="C:Golgi membrane"/>
    <property type="evidence" value="ECO:0007669"/>
    <property type="project" value="InterPro"/>
</dbReference>
<feature type="compositionally biased region" description="Basic and acidic residues" evidence="4">
    <location>
        <begin position="441"/>
        <end position="457"/>
    </location>
</feature>